<comment type="similarity">
    <text evidence="2 5">Belongs to the acyl-CoA dehydrogenase family.</text>
</comment>
<keyword evidence="4 5" id="KW-0274">FAD</keyword>
<dbReference type="InterPro" id="IPR009100">
    <property type="entry name" value="AcylCoA_DH/oxidase_NM_dom_sf"/>
</dbReference>
<feature type="domain" description="Acyl-CoA oxidase/dehydrogenase middle" evidence="7">
    <location>
        <begin position="122"/>
        <end position="221"/>
    </location>
</feature>
<evidence type="ECO:0000256" key="1">
    <source>
        <dbReference type="ARBA" id="ARBA00001974"/>
    </source>
</evidence>
<dbReference type="PIRSF" id="PIRSF016578">
    <property type="entry name" value="HsaA"/>
    <property type="match status" value="1"/>
</dbReference>
<dbReference type="PANTHER" id="PTHR43884">
    <property type="entry name" value="ACYL-COA DEHYDROGENASE"/>
    <property type="match status" value="1"/>
</dbReference>
<gene>
    <name evidence="9" type="ORF">RZO55_01125</name>
</gene>
<dbReference type="Proteomes" id="UP001276854">
    <property type="component" value="Unassembled WGS sequence"/>
</dbReference>
<comment type="caution">
    <text evidence="9">The sequence shown here is derived from an EMBL/GenBank/DDBJ whole genome shotgun (WGS) entry which is preliminary data.</text>
</comment>
<proteinExistence type="inferred from homology"/>
<keyword evidence="5" id="KW-0560">Oxidoreductase</keyword>
<dbReference type="InterPro" id="IPR006091">
    <property type="entry name" value="Acyl-CoA_Oxase/DH_mid-dom"/>
</dbReference>
<comment type="cofactor">
    <cofactor evidence="1 5">
        <name>FAD</name>
        <dbReference type="ChEBI" id="CHEBI:57692"/>
    </cofactor>
</comment>
<dbReference type="PROSITE" id="PS00072">
    <property type="entry name" value="ACYL_COA_DH_1"/>
    <property type="match status" value="1"/>
</dbReference>
<dbReference type="SUPFAM" id="SSF47203">
    <property type="entry name" value="Acyl-CoA dehydrogenase C-terminal domain-like"/>
    <property type="match status" value="1"/>
</dbReference>
<evidence type="ECO:0000256" key="4">
    <source>
        <dbReference type="ARBA" id="ARBA00022827"/>
    </source>
</evidence>
<accession>A0ABU4GEZ2</accession>
<evidence type="ECO:0000259" key="6">
    <source>
        <dbReference type="Pfam" id="PF00441"/>
    </source>
</evidence>
<dbReference type="Gene3D" id="2.40.110.10">
    <property type="entry name" value="Butyryl-CoA Dehydrogenase, subunit A, domain 2"/>
    <property type="match status" value="1"/>
</dbReference>
<sequence>MDFSLSRKHLLAQSLYRSFTENEVKPMAHEVDEKEIFPRETVEKMARCGLMGIPVPKEYGGQGCDVLSYIMCVEELAKACGTTAVILSAHTSLCIDPILTYGTEEQKRTYIPDLAAGRKLGAFALTEPGAGTDAQGQQTKAFLDGEEWVLSGSKCFITNGKEADVYIVIAVTGTVEKRGKKSKEISAFIVEKGTPGFSFGTKEKKMGIRGSATYELIFDECRIPKENLLGMKGKGFGIAMHTLDGGRIGIAAQALGLAEGAFESAVKYVKERKQFGRTLGQFQNTQFQLADMATRIEAAKMLVYKAALAKETQKIYSVEAAKAKLYAAKTAMEVTEKAVQLHGGYGYIREYDVERMMRDAKITEIYEGTSEVQLMVISSDVLK</sequence>
<dbReference type="PANTHER" id="PTHR43884:SF12">
    <property type="entry name" value="ISOVALERYL-COA DEHYDROGENASE, MITOCHONDRIAL-RELATED"/>
    <property type="match status" value="1"/>
</dbReference>
<dbReference type="Pfam" id="PF02771">
    <property type="entry name" value="Acyl-CoA_dh_N"/>
    <property type="match status" value="1"/>
</dbReference>
<dbReference type="PROSITE" id="PS00073">
    <property type="entry name" value="ACYL_COA_DH_2"/>
    <property type="match status" value="1"/>
</dbReference>
<dbReference type="InterPro" id="IPR036250">
    <property type="entry name" value="AcylCo_DH-like_C"/>
</dbReference>
<evidence type="ECO:0000259" key="7">
    <source>
        <dbReference type="Pfam" id="PF02770"/>
    </source>
</evidence>
<organism evidence="9 10">
    <name type="scientific">Clostridium boliviensis</name>
    <dbReference type="NCBI Taxonomy" id="318465"/>
    <lineage>
        <taxon>Bacteria</taxon>
        <taxon>Bacillati</taxon>
        <taxon>Bacillota</taxon>
        <taxon>Clostridia</taxon>
        <taxon>Eubacteriales</taxon>
        <taxon>Clostridiaceae</taxon>
        <taxon>Clostridium</taxon>
    </lineage>
</organism>
<dbReference type="Pfam" id="PF02770">
    <property type="entry name" value="Acyl-CoA_dh_M"/>
    <property type="match status" value="1"/>
</dbReference>
<dbReference type="InterPro" id="IPR009075">
    <property type="entry name" value="AcylCo_DH/oxidase_C"/>
</dbReference>
<feature type="domain" description="Acyl-CoA dehydrogenase/oxidase N-terminal" evidence="8">
    <location>
        <begin position="9"/>
        <end position="117"/>
    </location>
</feature>
<feature type="domain" description="Acyl-CoA dehydrogenase/oxidase C-terminal" evidence="6">
    <location>
        <begin position="233"/>
        <end position="379"/>
    </location>
</feature>
<evidence type="ECO:0000256" key="2">
    <source>
        <dbReference type="ARBA" id="ARBA00009347"/>
    </source>
</evidence>
<protein>
    <submittedName>
        <fullName evidence="9">Acyl-CoA dehydrogenase family protein</fullName>
    </submittedName>
</protein>
<dbReference type="Gene3D" id="1.10.540.10">
    <property type="entry name" value="Acyl-CoA dehydrogenase/oxidase, N-terminal domain"/>
    <property type="match status" value="1"/>
</dbReference>
<evidence type="ECO:0000313" key="9">
    <source>
        <dbReference type="EMBL" id="MDW2796189.1"/>
    </source>
</evidence>
<dbReference type="InterPro" id="IPR037069">
    <property type="entry name" value="AcylCoA_DH/ox_N_sf"/>
</dbReference>
<dbReference type="Gene3D" id="1.20.140.10">
    <property type="entry name" value="Butyryl-CoA Dehydrogenase, subunit A, domain 3"/>
    <property type="match status" value="1"/>
</dbReference>
<keyword evidence="3 5" id="KW-0285">Flavoprotein</keyword>
<evidence type="ECO:0000256" key="5">
    <source>
        <dbReference type="RuleBase" id="RU362125"/>
    </source>
</evidence>
<keyword evidence="10" id="KW-1185">Reference proteome</keyword>
<dbReference type="InterPro" id="IPR006089">
    <property type="entry name" value="Acyl-CoA_DH_CS"/>
</dbReference>
<dbReference type="SUPFAM" id="SSF56645">
    <property type="entry name" value="Acyl-CoA dehydrogenase NM domain-like"/>
    <property type="match status" value="1"/>
</dbReference>
<reference evidence="9 10" key="1">
    <citation type="submission" date="2023-10" db="EMBL/GenBank/DDBJ databases">
        <title>A novel Glycoside Hydrolase 43-Like Enzyme from Clostrdium boliviensis is an Endo-xylanase, and a Candidate for Xylooligosaccharides Production from Different Xylan Substrates.</title>
        <authorList>
            <person name="Alvarez M.T."/>
            <person name="Rocabado-Villegas L.R."/>
            <person name="Salas-Veizaga D.M."/>
            <person name="Linares-Pasten J.A."/>
            <person name="Gudmundsdottir E.E."/>
            <person name="Hreggvidsson G.O."/>
            <person name="Adlercreutz P."/>
            <person name="Nordberg Karlsson E."/>
        </authorList>
    </citation>
    <scope>NUCLEOTIDE SEQUENCE [LARGE SCALE GENOMIC DNA]</scope>
    <source>
        <strain evidence="9 10">E-1</strain>
    </source>
</reference>
<dbReference type="RefSeq" id="WP_318062466.1">
    <property type="nucleotide sequence ID" value="NZ_JAWONS010000026.1"/>
</dbReference>
<dbReference type="InterPro" id="IPR013786">
    <property type="entry name" value="AcylCoA_DH/ox_N"/>
</dbReference>
<evidence type="ECO:0000259" key="8">
    <source>
        <dbReference type="Pfam" id="PF02771"/>
    </source>
</evidence>
<dbReference type="Pfam" id="PF00441">
    <property type="entry name" value="Acyl-CoA_dh_1"/>
    <property type="match status" value="1"/>
</dbReference>
<name>A0ABU4GEZ2_9CLOT</name>
<dbReference type="EMBL" id="JAWONS010000026">
    <property type="protein sequence ID" value="MDW2796189.1"/>
    <property type="molecule type" value="Genomic_DNA"/>
</dbReference>
<evidence type="ECO:0000256" key="3">
    <source>
        <dbReference type="ARBA" id="ARBA00022630"/>
    </source>
</evidence>
<evidence type="ECO:0000313" key="10">
    <source>
        <dbReference type="Proteomes" id="UP001276854"/>
    </source>
</evidence>
<dbReference type="InterPro" id="IPR046373">
    <property type="entry name" value="Acyl-CoA_Oxase/DH_mid-dom_sf"/>
</dbReference>